<name>A0ABN9V9P7_9DINO</name>
<accession>A0ABN9V9P7</accession>
<sequence length="176" mass="19787">MSTCLVSVVIHYEIDMRGQVLVRFVLETGDIDRVMVDKEEACIIINMDFVRNLMNIRLSALMFSISNNTNCTSFRRWKFFRSKLITGKIPSYWKSDLLMPSKLPPHFESGTDREALCARNFEKLATCRKEASAIAPATESISPPGLPTTTRAPPAMRLRLSKVAFISARVDAILAS</sequence>
<organism evidence="1 2">
    <name type="scientific">Prorocentrum cordatum</name>
    <dbReference type="NCBI Taxonomy" id="2364126"/>
    <lineage>
        <taxon>Eukaryota</taxon>
        <taxon>Sar</taxon>
        <taxon>Alveolata</taxon>
        <taxon>Dinophyceae</taxon>
        <taxon>Prorocentrales</taxon>
        <taxon>Prorocentraceae</taxon>
        <taxon>Prorocentrum</taxon>
    </lineage>
</organism>
<dbReference type="Proteomes" id="UP001189429">
    <property type="component" value="Unassembled WGS sequence"/>
</dbReference>
<gene>
    <name evidence="1" type="ORF">PCOR1329_LOCUS55967</name>
</gene>
<evidence type="ECO:0000313" key="1">
    <source>
        <dbReference type="EMBL" id="CAK0869706.1"/>
    </source>
</evidence>
<comment type="caution">
    <text evidence="1">The sequence shown here is derived from an EMBL/GenBank/DDBJ whole genome shotgun (WGS) entry which is preliminary data.</text>
</comment>
<dbReference type="EMBL" id="CAUYUJ010016874">
    <property type="protein sequence ID" value="CAK0869706.1"/>
    <property type="molecule type" value="Genomic_DNA"/>
</dbReference>
<keyword evidence="2" id="KW-1185">Reference proteome</keyword>
<proteinExistence type="predicted"/>
<evidence type="ECO:0000313" key="2">
    <source>
        <dbReference type="Proteomes" id="UP001189429"/>
    </source>
</evidence>
<reference evidence="1" key="1">
    <citation type="submission" date="2023-10" db="EMBL/GenBank/DDBJ databases">
        <authorList>
            <person name="Chen Y."/>
            <person name="Shah S."/>
            <person name="Dougan E. K."/>
            <person name="Thang M."/>
            <person name="Chan C."/>
        </authorList>
    </citation>
    <scope>NUCLEOTIDE SEQUENCE [LARGE SCALE GENOMIC DNA]</scope>
</reference>
<protein>
    <submittedName>
        <fullName evidence="1">Uncharacterized protein</fullName>
    </submittedName>
</protein>